<keyword evidence="9" id="KW-0378">Hydrolase</keyword>
<dbReference type="PANTHER" id="PTHR10806:SF6">
    <property type="entry name" value="SIGNAL PEPTIDASE COMPLEX CATALYTIC SUBUNIT SEC11"/>
    <property type="match status" value="1"/>
</dbReference>
<dbReference type="GO" id="GO:0009003">
    <property type="term" value="F:signal peptidase activity"/>
    <property type="evidence" value="ECO:0007669"/>
    <property type="project" value="UniProtKB-EC"/>
</dbReference>
<dbReference type="EMBL" id="WJHE01000364">
    <property type="protein sequence ID" value="MST32696.1"/>
    <property type="molecule type" value="Genomic_DNA"/>
</dbReference>
<evidence type="ECO:0000313" key="10">
    <source>
        <dbReference type="Proteomes" id="UP000437736"/>
    </source>
</evidence>
<dbReference type="Gene3D" id="2.10.109.10">
    <property type="entry name" value="Umud Fragment, subunit A"/>
    <property type="match status" value="1"/>
</dbReference>
<accession>A0ABW9QTK4</accession>
<protein>
    <recommendedName>
        <fullName evidence="6">Signal peptidase I</fullName>
        <ecNumber evidence="6">3.4.21.89</ecNumber>
    </recommendedName>
</protein>
<dbReference type="EC" id="3.4.21.89" evidence="6"/>
<comment type="caution">
    <text evidence="9">The sequence shown here is derived from an EMBL/GenBank/DDBJ whole genome shotgun (WGS) entry which is preliminary data.</text>
</comment>
<evidence type="ECO:0000256" key="6">
    <source>
        <dbReference type="NCBIfam" id="TIGR02228"/>
    </source>
</evidence>
<gene>
    <name evidence="9" type="ORF">GHK86_08170</name>
</gene>
<sequence>MRKILIRVGLGLLAAVFALCAYVSVLTNHVYVTTPSMYPTIPPGSLVFIQPQKTYRVGDVIEFHGNGLVFMHRIIRINRLGDITTKGDNPENVPDVFARPVTKADVIGKEVLAIPYVGFPELILHRPGYGLAWLRAELGFTGRLILIGAVALLTCLYSWVAGRAARVALRRRADLSPTPVP</sequence>
<evidence type="ECO:0000256" key="4">
    <source>
        <dbReference type="ARBA" id="ARBA00022989"/>
    </source>
</evidence>
<evidence type="ECO:0000256" key="7">
    <source>
        <dbReference type="SAM" id="Phobius"/>
    </source>
</evidence>
<keyword evidence="3 7" id="KW-0812">Transmembrane</keyword>
<evidence type="ECO:0000256" key="5">
    <source>
        <dbReference type="ARBA" id="ARBA00023136"/>
    </source>
</evidence>
<keyword evidence="5 7" id="KW-0472">Membrane</keyword>
<dbReference type="CDD" id="cd06530">
    <property type="entry name" value="S26_SPase_I"/>
    <property type="match status" value="1"/>
</dbReference>
<keyword evidence="10" id="KW-1185">Reference proteome</keyword>
<keyword evidence="4 7" id="KW-1133">Transmembrane helix</keyword>
<dbReference type="NCBIfam" id="TIGR02228">
    <property type="entry name" value="sigpep_I_arch"/>
    <property type="match status" value="1"/>
</dbReference>
<evidence type="ECO:0000256" key="1">
    <source>
        <dbReference type="ARBA" id="ARBA00004308"/>
    </source>
</evidence>
<dbReference type="InterPro" id="IPR036286">
    <property type="entry name" value="LexA/Signal_pep-like_sf"/>
</dbReference>
<reference evidence="9 10" key="1">
    <citation type="submission" date="2019-11" db="EMBL/GenBank/DDBJ databases">
        <title>Acidiferrimicrobium australis gen. nov., sp. nov., an acidophilic and obligately heterotrophic, member of the Actinobacteria that catalyses dissimilatory oxido- reduction of iron isolated from metal-rich acidic water in Chile.</title>
        <authorList>
            <person name="Gonzalez D."/>
            <person name="Huber K."/>
            <person name="Hedrich S."/>
            <person name="Rojas-Villalobos C."/>
            <person name="Quatrini R."/>
            <person name="Dinamarca M.A."/>
            <person name="Schwarz A."/>
            <person name="Canales C."/>
            <person name="Nancucheo I."/>
        </authorList>
    </citation>
    <scope>NUCLEOTIDE SEQUENCE [LARGE SCALE GENOMIC DNA]</scope>
    <source>
        <strain evidence="9 10">USS-CCA1</strain>
    </source>
</reference>
<evidence type="ECO:0000256" key="3">
    <source>
        <dbReference type="ARBA" id="ARBA00022692"/>
    </source>
</evidence>
<keyword evidence="2" id="KW-0645">Protease</keyword>
<dbReference type="Proteomes" id="UP000437736">
    <property type="component" value="Unassembled WGS sequence"/>
</dbReference>
<dbReference type="SUPFAM" id="SSF51306">
    <property type="entry name" value="LexA/Signal peptidase"/>
    <property type="match status" value="1"/>
</dbReference>
<dbReference type="InterPro" id="IPR015927">
    <property type="entry name" value="Peptidase_S24_S26A/B/C"/>
</dbReference>
<organism evidence="9 10">
    <name type="scientific">Acidiferrimicrobium australe</name>
    <dbReference type="NCBI Taxonomy" id="2664430"/>
    <lineage>
        <taxon>Bacteria</taxon>
        <taxon>Bacillati</taxon>
        <taxon>Actinomycetota</taxon>
        <taxon>Acidimicrobiia</taxon>
        <taxon>Acidimicrobiales</taxon>
        <taxon>Acidimicrobiaceae</taxon>
        <taxon>Acidiferrimicrobium</taxon>
    </lineage>
</organism>
<dbReference type="InterPro" id="IPR001733">
    <property type="entry name" value="Peptidase_S26B"/>
</dbReference>
<dbReference type="InterPro" id="IPR019533">
    <property type="entry name" value="Peptidase_S26"/>
</dbReference>
<evidence type="ECO:0000313" key="9">
    <source>
        <dbReference type="EMBL" id="MST32696.1"/>
    </source>
</evidence>
<dbReference type="PANTHER" id="PTHR10806">
    <property type="entry name" value="SIGNAL PEPTIDASE COMPLEX CATALYTIC SUBUNIT SEC11"/>
    <property type="match status" value="1"/>
</dbReference>
<comment type="subcellular location">
    <subcellularLocation>
        <location evidence="1">Endomembrane system</location>
    </subcellularLocation>
</comment>
<proteinExistence type="predicted"/>
<feature type="domain" description="Peptidase S24/S26A/S26B/S26C" evidence="8">
    <location>
        <begin position="31"/>
        <end position="109"/>
    </location>
</feature>
<feature type="transmembrane region" description="Helical" evidence="7">
    <location>
        <begin position="140"/>
        <end position="162"/>
    </location>
</feature>
<dbReference type="Pfam" id="PF00717">
    <property type="entry name" value="Peptidase_S24"/>
    <property type="match status" value="1"/>
</dbReference>
<evidence type="ECO:0000259" key="8">
    <source>
        <dbReference type="Pfam" id="PF00717"/>
    </source>
</evidence>
<name>A0ABW9QTK4_9ACTN</name>
<evidence type="ECO:0000256" key="2">
    <source>
        <dbReference type="ARBA" id="ARBA00022670"/>
    </source>
</evidence>